<evidence type="ECO:0000256" key="2">
    <source>
        <dbReference type="ARBA" id="ARBA00022649"/>
    </source>
</evidence>
<dbReference type="PANTHER" id="PTHR36449">
    <property type="entry name" value="ACETYLTRANSFERASE-RELATED"/>
    <property type="match status" value="1"/>
</dbReference>
<evidence type="ECO:0000313" key="8">
    <source>
        <dbReference type="Proteomes" id="UP000028186"/>
    </source>
</evidence>
<dbReference type="PATRIC" id="fig|1028801.3.peg.879"/>
<dbReference type="InterPro" id="IPR000182">
    <property type="entry name" value="GNAT_dom"/>
</dbReference>
<dbReference type="eggNOG" id="COG0454">
    <property type="taxonomic scope" value="Bacteria"/>
</dbReference>
<dbReference type="SUPFAM" id="SSF55729">
    <property type="entry name" value="Acyl-CoA N-acyltransferases (Nat)"/>
    <property type="match status" value="1"/>
</dbReference>
<evidence type="ECO:0000256" key="5">
    <source>
        <dbReference type="ARBA" id="ARBA00049880"/>
    </source>
</evidence>
<dbReference type="RefSeq" id="WP_038541294.1">
    <property type="nucleotide sequence ID" value="NZ_HG938355.1"/>
</dbReference>
<reference evidence="8" key="1">
    <citation type="journal article" date="2014" name="BMC Genomics">
        <title>Genome sequencing of two Neorhizobium galegae strains reveals a noeT gene responsible for the unusual acetylation of the nodulation factors.</title>
        <authorList>
            <person name="Osterman J."/>
            <person name="Marsh J."/>
            <person name="Laine P.K."/>
            <person name="Zeng Z."/>
            <person name="Alatalo E."/>
            <person name="Sullivan J.T."/>
            <person name="Young J.P."/>
            <person name="Thomas-Oates J."/>
            <person name="Paulin L."/>
            <person name="Lindstrom K."/>
        </authorList>
    </citation>
    <scope>NUCLEOTIDE SEQUENCE [LARGE SCALE GENOMIC DNA]</scope>
    <source>
        <strain evidence="8">HAMBI 1141</strain>
    </source>
</reference>
<gene>
    <name evidence="7" type="ORF">RG1141_CH08590</name>
</gene>
<protein>
    <submittedName>
        <fullName evidence="7">Putative acetyltransferase</fullName>
    </submittedName>
</protein>
<feature type="domain" description="N-acetyltransferase" evidence="6">
    <location>
        <begin position="1"/>
        <end position="161"/>
    </location>
</feature>
<name>A0A068T556_NEOGA</name>
<dbReference type="KEGG" id="ngl:RG1141_CH08590"/>
<keyword evidence="2" id="KW-1277">Toxin-antitoxin system</keyword>
<dbReference type="GO" id="GO:0016747">
    <property type="term" value="F:acyltransferase activity, transferring groups other than amino-acyl groups"/>
    <property type="evidence" value="ECO:0007669"/>
    <property type="project" value="InterPro"/>
</dbReference>
<dbReference type="Proteomes" id="UP000028186">
    <property type="component" value="Chromosome I"/>
</dbReference>
<organism evidence="7 8">
    <name type="scientific">Neorhizobium galegae bv. officinalis bv. officinalis str. HAMBI 1141</name>
    <dbReference type="NCBI Taxonomy" id="1028801"/>
    <lineage>
        <taxon>Bacteria</taxon>
        <taxon>Pseudomonadati</taxon>
        <taxon>Pseudomonadota</taxon>
        <taxon>Alphaproteobacteria</taxon>
        <taxon>Hyphomicrobiales</taxon>
        <taxon>Rhizobiaceae</taxon>
        <taxon>Rhizobium/Agrobacterium group</taxon>
        <taxon>Neorhizobium</taxon>
    </lineage>
</organism>
<keyword evidence="1" id="KW-0678">Repressor</keyword>
<dbReference type="Gene3D" id="3.40.630.30">
    <property type="match status" value="1"/>
</dbReference>
<evidence type="ECO:0000259" key="6">
    <source>
        <dbReference type="PROSITE" id="PS51186"/>
    </source>
</evidence>
<evidence type="ECO:0000256" key="4">
    <source>
        <dbReference type="ARBA" id="ARBA00023315"/>
    </source>
</evidence>
<proteinExistence type="predicted"/>
<keyword evidence="4" id="KW-0012">Acyltransferase</keyword>
<comment type="catalytic activity">
    <reaction evidence="5">
        <text>glycyl-tRNA(Gly) + acetyl-CoA = N-acetylglycyl-tRNA(Gly) + CoA + H(+)</text>
        <dbReference type="Rhea" id="RHEA:81867"/>
        <dbReference type="Rhea" id="RHEA-COMP:9683"/>
        <dbReference type="Rhea" id="RHEA-COMP:19766"/>
        <dbReference type="ChEBI" id="CHEBI:15378"/>
        <dbReference type="ChEBI" id="CHEBI:57287"/>
        <dbReference type="ChEBI" id="CHEBI:57288"/>
        <dbReference type="ChEBI" id="CHEBI:78522"/>
        <dbReference type="ChEBI" id="CHEBI:232036"/>
    </reaction>
</comment>
<dbReference type="AlphaFoldDB" id="A0A068T556"/>
<evidence type="ECO:0000256" key="1">
    <source>
        <dbReference type="ARBA" id="ARBA00022491"/>
    </source>
</evidence>
<evidence type="ECO:0000256" key="3">
    <source>
        <dbReference type="ARBA" id="ARBA00022679"/>
    </source>
</evidence>
<evidence type="ECO:0000313" key="7">
    <source>
        <dbReference type="EMBL" id="CDN53219.1"/>
    </source>
</evidence>
<dbReference type="HOGENOM" id="CLU_101288_0_0_5"/>
<dbReference type="InterPro" id="IPR016181">
    <property type="entry name" value="Acyl_CoA_acyltransferase"/>
</dbReference>
<accession>A0A068T556</accession>
<dbReference type="Pfam" id="PF13508">
    <property type="entry name" value="Acetyltransf_7"/>
    <property type="match status" value="1"/>
</dbReference>
<keyword evidence="3 7" id="KW-0808">Transferase</keyword>
<sequence>MYRKPAPLSEQHHLGEFDSGKPVLDVFLKEMALHNQVQGYTRTFVIADADFRVVGYHSLCAGMISREKAPRHVKGHQAPGEIPVALLARLAVDRRHHGQGLGGELLKNALLAVVATSEVVAFRAVMVHALDDEATRFYLRYGFRQAKGLDRTLLLPVKDILASISS</sequence>
<dbReference type="EMBL" id="HG938355">
    <property type="protein sequence ID" value="CDN53219.1"/>
    <property type="molecule type" value="Genomic_DNA"/>
</dbReference>
<dbReference type="PANTHER" id="PTHR36449:SF1">
    <property type="entry name" value="ACETYLTRANSFERASE"/>
    <property type="match status" value="1"/>
</dbReference>
<dbReference type="PROSITE" id="PS51186">
    <property type="entry name" value="GNAT"/>
    <property type="match status" value="1"/>
</dbReference>